<dbReference type="KEGG" id="crw:CROST_032520"/>
<dbReference type="AlphaFoldDB" id="A0A1S8L388"/>
<organism evidence="1 2">
    <name type="scientific">Clostridium felsineum</name>
    <dbReference type="NCBI Taxonomy" id="36839"/>
    <lineage>
        <taxon>Bacteria</taxon>
        <taxon>Bacillati</taxon>
        <taxon>Bacillota</taxon>
        <taxon>Clostridia</taxon>
        <taxon>Eubacteriales</taxon>
        <taxon>Clostridiaceae</taxon>
        <taxon>Clostridium</taxon>
    </lineage>
</organism>
<reference evidence="1 2" key="1">
    <citation type="submission" date="2022-04" db="EMBL/GenBank/DDBJ databases">
        <title>Genome sequence of C. roseum typestrain.</title>
        <authorList>
            <person name="Poehlein A."/>
            <person name="Schoch T."/>
            <person name="Duerre P."/>
            <person name="Daniel R."/>
        </authorList>
    </citation>
    <scope>NUCLEOTIDE SEQUENCE [LARGE SCALE GENOMIC DNA]</scope>
    <source>
        <strain evidence="1 2">DSM 7320</strain>
    </source>
</reference>
<dbReference type="Pfam" id="PF03167">
    <property type="entry name" value="UDG"/>
    <property type="match status" value="1"/>
</dbReference>
<sequence length="219" mass="25778">MNSLVDNMLNFYNAINSSDELKQQSITVLNEFIENEKLVREFYEKYVNNNIDNIKVVMCGINPGRYGAGKTGIPFIDFNSLSELLQNIKRKDSERSAEFFYSIIKNYRAEKFYSNIYVTNICSIGFEKSKKNHNYYELSEAIKEIIYKNFLEKMKIINPNVIIPLSKEVEQTLKYLKSNGELKNVLIDEGLNHPYYCSIKTNWEKQFKNYISKLDKYIL</sequence>
<gene>
    <name evidence="1" type="ORF">CROST_032520</name>
</gene>
<dbReference type="Gene3D" id="3.40.470.10">
    <property type="entry name" value="Uracil-DNA glycosylase-like domain"/>
    <property type="match status" value="1"/>
</dbReference>
<name>A0A1S8L388_9CLOT</name>
<protein>
    <submittedName>
        <fullName evidence="1">Uncharacterized protein</fullName>
    </submittedName>
</protein>
<evidence type="ECO:0000313" key="2">
    <source>
        <dbReference type="Proteomes" id="UP000190951"/>
    </source>
</evidence>
<dbReference type="EMBL" id="CP096983">
    <property type="protein sequence ID" value="URZ12530.1"/>
    <property type="molecule type" value="Genomic_DNA"/>
</dbReference>
<evidence type="ECO:0000313" key="1">
    <source>
        <dbReference type="EMBL" id="URZ12530.1"/>
    </source>
</evidence>
<dbReference type="RefSeq" id="WP_176091587.1">
    <property type="nucleotide sequence ID" value="NZ_CP096983.1"/>
</dbReference>
<dbReference type="InterPro" id="IPR036895">
    <property type="entry name" value="Uracil-DNA_glycosylase-like_sf"/>
</dbReference>
<dbReference type="STRING" id="84029.CROST_28250"/>
<dbReference type="SUPFAM" id="SSF52141">
    <property type="entry name" value="Uracil-DNA glycosylase-like"/>
    <property type="match status" value="1"/>
</dbReference>
<dbReference type="InterPro" id="IPR005122">
    <property type="entry name" value="Uracil-DNA_glycosylase-like"/>
</dbReference>
<keyword evidence="2" id="KW-1185">Reference proteome</keyword>
<dbReference type="Proteomes" id="UP000190951">
    <property type="component" value="Chromosome"/>
</dbReference>
<accession>A0A1S8L388</accession>
<proteinExistence type="predicted"/>